<dbReference type="SUPFAM" id="SSF52467">
    <property type="entry name" value="DHS-like NAD/FAD-binding domain"/>
    <property type="match status" value="1"/>
</dbReference>
<evidence type="ECO:0000259" key="2">
    <source>
        <dbReference type="Pfam" id="PF00205"/>
    </source>
</evidence>
<accession>A0AAW8B2J2</accession>
<dbReference type="GO" id="GO:0000287">
    <property type="term" value="F:magnesium ion binding"/>
    <property type="evidence" value="ECO:0007669"/>
    <property type="project" value="InterPro"/>
</dbReference>
<dbReference type="GO" id="GO:0050660">
    <property type="term" value="F:flavin adenine dinucleotide binding"/>
    <property type="evidence" value="ECO:0007669"/>
    <property type="project" value="TreeGrafter"/>
</dbReference>
<reference evidence="4" key="2">
    <citation type="submission" date="2023-08" db="EMBL/GenBank/DDBJ databases">
        <authorList>
            <person name="Luo J."/>
        </authorList>
    </citation>
    <scope>NUCLEOTIDE SEQUENCE</scope>
    <source>
        <strain evidence="4">DSM 25064</strain>
    </source>
</reference>
<organism evidence="4 5">
    <name type="scientific">Porticoccus litoralis</name>
    <dbReference type="NCBI Taxonomy" id="434086"/>
    <lineage>
        <taxon>Bacteria</taxon>
        <taxon>Pseudomonadati</taxon>
        <taxon>Pseudomonadota</taxon>
        <taxon>Gammaproteobacteria</taxon>
        <taxon>Cellvibrionales</taxon>
        <taxon>Porticoccaceae</taxon>
        <taxon>Porticoccus</taxon>
    </lineage>
</organism>
<feature type="domain" description="Thiamine pyrophosphate enzyme central" evidence="2">
    <location>
        <begin position="2"/>
        <end position="122"/>
    </location>
</feature>
<dbReference type="InterPro" id="IPR012000">
    <property type="entry name" value="Thiamin_PyroP_enz_cen_dom"/>
</dbReference>
<dbReference type="InterPro" id="IPR029061">
    <property type="entry name" value="THDP-binding"/>
</dbReference>
<dbReference type="InterPro" id="IPR045229">
    <property type="entry name" value="TPP_enz"/>
</dbReference>
<evidence type="ECO:0000313" key="5">
    <source>
        <dbReference type="Proteomes" id="UP001178354"/>
    </source>
</evidence>
<dbReference type="Gene3D" id="3.40.50.970">
    <property type="match status" value="1"/>
</dbReference>
<dbReference type="Pfam" id="PF02775">
    <property type="entry name" value="TPP_enzyme_C"/>
    <property type="match status" value="1"/>
</dbReference>
<dbReference type="InterPro" id="IPR029035">
    <property type="entry name" value="DHS-like_NAD/FAD-binding_dom"/>
</dbReference>
<dbReference type="PANTHER" id="PTHR18968">
    <property type="entry name" value="THIAMINE PYROPHOSPHATE ENZYMES"/>
    <property type="match status" value="1"/>
</dbReference>
<dbReference type="RefSeq" id="WP_305169264.1">
    <property type="nucleotide sequence ID" value="NZ_JAUUUU010000001.1"/>
</dbReference>
<dbReference type="Proteomes" id="UP001178354">
    <property type="component" value="Unassembled WGS sequence"/>
</dbReference>
<dbReference type="Pfam" id="PF00205">
    <property type="entry name" value="TPP_enzyme_M"/>
    <property type="match status" value="1"/>
</dbReference>
<feature type="domain" description="Thiamine pyrophosphate enzyme TPP-binding" evidence="3">
    <location>
        <begin position="227"/>
        <end position="351"/>
    </location>
</feature>
<sequence length="372" mass="40698">MFLIGDEASEAIGSILTLAVDLNARILVTPHGKGLVSPYHPLFRGVIGFAGHQSARDVLCDPDVDLVVAVGATLGEWASDGWDTESLLTTRMIHVESVEENFTRTPMAKLHVRGRLSSIFDRLVDRFEKALRSQIRVVGSDIKPADDSADKEKTLHFKMEDLEGYCSDATPIKPQRLMRELPRIFPPNTRYLADSGGSFTWATHYLHPYDRRIAGKRNARGGLFRASLEFASMGWAIGSAVGTALAEKGDPVVCITGDGSLLMSGQEITVAIQEKLPVVFVVLNDSCYGMVRHGQELTGAEPIGFELPVIDFAQFAHSMGAAGHIIKSPEDLQSLDIDEICSREGPTLLDVRIDRDEVPPMGMRAKGLKQMV</sequence>
<dbReference type="InterPro" id="IPR011766">
    <property type="entry name" value="TPP_enzyme_TPP-bd"/>
</dbReference>
<comment type="similarity">
    <text evidence="1">Belongs to the TPP enzyme family.</text>
</comment>
<dbReference type="AlphaFoldDB" id="A0AAW8B2J2"/>
<reference evidence="4" key="1">
    <citation type="journal article" date="2010" name="Int. J. Syst. Evol. Microbiol.">
        <title>Porticoccus litoralis gen. nov., sp. nov., a gammaproteobacterium isolated from the Yellow Sea.</title>
        <authorList>
            <person name="Oh H.M."/>
            <person name="Kim H."/>
            <person name="Kim K.M."/>
            <person name="Min G.S."/>
            <person name="Cho J.C."/>
        </authorList>
    </citation>
    <scope>NUCLEOTIDE SEQUENCE</scope>
    <source>
        <strain evidence="4">DSM 25064</strain>
    </source>
</reference>
<dbReference type="EMBL" id="JAUUUU010000001">
    <property type="protein sequence ID" value="MDP1519755.1"/>
    <property type="molecule type" value="Genomic_DNA"/>
</dbReference>
<dbReference type="GO" id="GO:0030976">
    <property type="term" value="F:thiamine pyrophosphate binding"/>
    <property type="evidence" value="ECO:0007669"/>
    <property type="project" value="InterPro"/>
</dbReference>
<dbReference type="Gene3D" id="3.40.50.1220">
    <property type="entry name" value="TPP-binding domain"/>
    <property type="match status" value="1"/>
</dbReference>
<dbReference type="GO" id="GO:0003984">
    <property type="term" value="F:acetolactate synthase activity"/>
    <property type="evidence" value="ECO:0007669"/>
    <property type="project" value="TreeGrafter"/>
</dbReference>
<evidence type="ECO:0000256" key="1">
    <source>
        <dbReference type="ARBA" id="ARBA00007812"/>
    </source>
</evidence>
<comment type="caution">
    <text evidence="4">The sequence shown here is derived from an EMBL/GenBank/DDBJ whole genome shotgun (WGS) entry which is preliminary data.</text>
</comment>
<protein>
    <submittedName>
        <fullName evidence="4">Thiamine pyrophosphate-dependent enzyme</fullName>
    </submittedName>
</protein>
<name>A0AAW8B2J2_9GAMM</name>
<dbReference type="GO" id="GO:0005948">
    <property type="term" value="C:acetolactate synthase complex"/>
    <property type="evidence" value="ECO:0007669"/>
    <property type="project" value="TreeGrafter"/>
</dbReference>
<dbReference type="CDD" id="cd00568">
    <property type="entry name" value="TPP_enzymes"/>
    <property type="match status" value="1"/>
</dbReference>
<dbReference type="GO" id="GO:0009097">
    <property type="term" value="P:isoleucine biosynthetic process"/>
    <property type="evidence" value="ECO:0007669"/>
    <property type="project" value="TreeGrafter"/>
</dbReference>
<dbReference type="PANTHER" id="PTHR18968:SF167">
    <property type="entry name" value="ACETOLACTATE SYNTHASE LARGE SUBUNIT ILVB2-RELATED"/>
    <property type="match status" value="1"/>
</dbReference>
<gene>
    <name evidence="4" type="ORF">Q8A57_02095</name>
</gene>
<evidence type="ECO:0000313" key="4">
    <source>
        <dbReference type="EMBL" id="MDP1519755.1"/>
    </source>
</evidence>
<dbReference type="GO" id="GO:0009099">
    <property type="term" value="P:L-valine biosynthetic process"/>
    <property type="evidence" value="ECO:0007669"/>
    <property type="project" value="TreeGrafter"/>
</dbReference>
<dbReference type="SUPFAM" id="SSF52518">
    <property type="entry name" value="Thiamin diphosphate-binding fold (THDP-binding)"/>
    <property type="match status" value="1"/>
</dbReference>
<proteinExistence type="inferred from homology"/>
<evidence type="ECO:0000259" key="3">
    <source>
        <dbReference type="Pfam" id="PF02775"/>
    </source>
</evidence>
<keyword evidence="5" id="KW-1185">Reference proteome</keyword>